<dbReference type="Proteomes" id="UP000607559">
    <property type="component" value="Unassembled WGS sequence"/>
</dbReference>
<feature type="domain" description="HTH cro/C1-type" evidence="2">
    <location>
        <begin position="17"/>
        <end position="71"/>
    </location>
</feature>
<comment type="caution">
    <text evidence="3">The sequence shown here is derived from an EMBL/GenBank/DDBJ whole genome shotgun (WGS) entry which is preliminary data.</text>
</comment>
<protein>
    <submittedName>
        <fullName evidence="3">Transcriptional regulator</fullName>
    </submittedName>
</protein>
<evidence type="ECO:0000313" key="3">
    <source>
        <dbReference type="EMBL" id="GGA99721.1"/>
    </source>
</evidence>
<gene>
    <name evidence="3" type="ORF">GCM10011511_23800</name>
</gene>
<dbReference type="PROSITE" id="PS50943">
    <property type="entry name" value="HTH_CROC1"/>
    <property type="match status" value="1"/>
</dbReference>
<dbReference type="InterPro" id="IPR050807">
    <property type="entry name" value="TransReg_Diox_bact_type"/>
</dbReference>
<dbReference type="Gene3D" id="1.10.260.40">
    <property type="entry name" value="lambda repressor-like DNA-binding domains"/>
    <property type="match status" value="1"/>
</dbReference>
<dbReference type="InterPro" id="IPR010982">
    <property type="entry name" value="Lambda_DNA-bd_dom_sf"/>
</dbReference>
<dbReference type="PANTHER" id="PTHR46797">
    <property type="entry name" value="HTH-TYPE TRANSCRIPTIONAL REGULATOR"/>
    <property type="match status" value="1"/>
</dbReference>
<sequence length="78" mass="8766">MITPADKKVLKRFGENLRKLRKDKGLSLREMSYACSIDNSKIAKIEKGMINITFTTLLQLAVALEAQPAVLLEYEPAE</sequence>
<reference evidence="3" key="2">
    <citation type="submission" date="2020-09" db="EMBL/GenBank/DDBJ databases">
        <authorList>
            <person name="Sun Q."/>
            <person name="Zhou Y."/>
        </authorList>
    </citation>
    <scope>NUCLEOTIDE SEQUENCE</scope>
    <source>
        <strain evidence="3">CGMCC 1.15448</strain>
    </source>
</reference>
<evidence type="ECO:0000313" key="4">
    <source>
        <dbReference type="Proteomes" id="UP000607559"/>
    </source>
</evidence>
<evidence type="ECO:0000256" key="1">
    <source>
        <dbReference type="ARBA" id="ARBA00023125"/>
    </source>
</evidence>
<dbReference type="CDD" id="cd00093">
    <property type="entry name" value="HTH_XRE"/>
    <property type="match status" value="1"/>
</dbReference>
<name>A0A8J2UCV8_9BACT</name>
<organism evidence="3 4">
    <name type="scientific">Puia dinghuensis</name>
    <dbReference type="NCBI Taxonomy" id="1792502"/>
    <lineage>
        <taxon>Bacteria</taxon>
        <taxon>Pseudomonadati</taxon>
        <taxon>Bacteroidota</taxon>
        <taxon>Chitinophagia</taxon>
        <taxon>Chitinophagales</taxon>
        <taxon>Chitinophagaceae</taxon>
        <taxon>Puia</taxon>
    </lineage>
</organism>
<reference evidence="3" key="1">
    <citation type="journal article" date="2014" name="Int. J. Syst. Evol. Microbiol.">
        <title>Complete genome sequence of Corynebacterium casei LMG S-19264T (=DSM 44701T), isolated from a smear-ripened cheese.</title>
        <authorList>
            <consortium name="US DOE Joint Genome Institute (JGI-PGF)"/>
            <person name="Walter F."/>
            <person name="Albersmeier A."/>
            <person name="Kalinowski J."/>
            <person name="Ruckert C."/>
        </authorList>
    </citation>
    <scope>NUCLEOTIDE SEQUENCE</scope>
    <source>
        <strain evidence="3">CGMCC 1.15448</strain>
    </source>
</reference>
<dbReference type="GO" id="GO:0005829">
    <property type="term" value="C:cytosol"/>
    <property type="evidence" value="ECO:0007669"/>
    <property type="project" value="TreeGrafter"/>
</dbReference>
<keyword evidence="4" id="KW-1185">Reference proteome</keyword>
<accession>A0A8J2UCV8</accession>
<dbReference type="GO" id="GO:0003677">
    <property type="term" value="F:DNA binding"/>
    <property type="evidence" value="ECO:0007669"/>
    <property type="project" value="UniProtKB-KW"/>
</dbReference>
<dbReference type="GO" id="GO:0003700">
    <property type="term" value="F:DNA-binding transcription factor activity"/>
    <property type="evidence" value="ECO:0007669"/>
    <property type="project" value="TreeGrafter"/>
</dbReference>
<dbReference type="RefSeq" id="WP_188931778.1">
    <property type="nucleotide sequence ID" value="NZ_BMJC01000002.1"/>
</dbReference>
<evidence type="ECO:0000259" key="2">
    <source>
        <dbReference type="PROSITE" id="PS50943"/>
    </source>
</evidence>
<dbReference type="EMBL" id="BMJC01000002">
    <property type="protein sequence ID" value="GGA99721.1"/>
    <property type="molecule type" value="Genomic_DNA"/>
</dbReference>
<keyword evidence="1" id="KW-0238">DNA-binding</keyword>
<dbReference type="AlphaFoldDB" id="A0A8J2UCV8"/>
<dbReference type="PANTHER" id="PTHR46797:SF1">
    <property type="entry name" value="METHYLPHOSPHONATE SYNTHASE"/>
    <property type="match status" value="1"/>
</dbReference>
<dbReference type="Pfam" id="PF13560">
    <property type="entry name" value="HTH_31"/>
    <property type="match status" value="1"/>
</dbReference>
<proteinExistence type="predicted"/>
<dbReference type="SMART" id="SM00530">
    <property type="entry name" value="HTH_XRE"/>
    <property type="match status" value="1"/>
</dbReference>
<dbReference type="SUPFAM" id="SSF47413">
    <property type="entry name" value="lambda repressor-like DNA-binding domains"/>
    <property type="match status" value="1"/>
</dbReference>
<dbReference type="InterPro" id="IPR001387">
    <property type="entry name" value="Cro/C1-type_HTH"/>
</dbReference>